<evidence type="ECO:0000313" key="3">
    <source>
        <dbReference type="EMBL" id="GMG60239.1"/>
    </source>
</evidence>
<dbReference type="CDD" id="cd09917">
    <property type="entry name" value="F-box_SF"/>
    <property type="match status" value="1"/>
</dbReference>
<organism evidence="3 4">
    <name type="scientific">Ambrosiozyma monospora</name>
    <name type="common">Yeast</name>
    <name type="synonym">Endomycopsis monosporus</name>
    <dbReference type="NCBI Taxonomy" id="43982"/>
    <lineage>
        <taxon>Eukaryota</taxon>
        <taxon>Fungi</taxon>
        <taxon>Dikarya</taxon>
        <taxon>Ascomycota</taxon>
        <taxon>Saccharomycotina</taxon>
        <taxon>Pichiomycetes</taxon>
        <taxon>Pichiales</taxon>
        <taxon>Pichiaceae</taxon>
        <taxon>Ambrosiozyma</taxon>
    </lineage>
</organism>
<evidence type="ECO:0000313" key="4">
    <source>
        <dbReference type="Proteomes" id="UP001165063"/>
    </source>
</evidence>
<dbReference type="InterPro" id="IPR001810">
    <property type="entry name" value="F-box_dom"/>
</dbReference>
<dbReference type="SMART" id="SM00256">
    <property type="entry name" value="FBOX"/>
    <property type="match status" value="1"/>
</dbReference>
<dbReference type="Proteomes" id="UP001165063">
    <property type="component" value="Unassembled WGS sequence"/>
</dbReference>
<name>A0A9W6Z5L9_AMBMO</name>
<dbReference type="AlphaFoldDB" id="A0A9W6Z5L9"/>
<reference evidence="3" key="1">
    <citation type="submission" date="2023-04" db="EMBL/GenBank/DDBJ databases">
        <title>Ambrosiozyma monospora NBRC 1965.</title>
        <authorList>
            <person name="Ichikawa N."/>
            <person name="Sato H."/>
            <person name="Tonouchi N."/>
        </authorList>
    </citation>
    <scope>NUCLEOTIDE SEQUENCE</scope>
    <source>
        <strain evidence="3">NBRC 1965</strain>
    </source>
</reference>
<keyword evidence="4" id="KW-1185">Reference proteome</keyword>
<sequence>MHSVKRRKSSVNEDTGSSSSSSSSSITHFRSSIKTNHKSHIFSKQHLNKPVSNPFTNSNSLNSNSKSFSLDKLPPNVLDLILSQLQTVDLISLSETNKKLNDLAQPHIFNSIHITIPTKLQDDDENTNNTQFIKTVPLINLHHPNVSIKSQIVASSEHIDTT</sequence>
<proteinExistence type="predicted"/>
<dbReference type="InterPro" id="IPR036047">
    <property type="entry name" value="F-box-like_dom_sf"/>
</dbReference>
<accession>A0A9W6Z5L9</accession>
<feature type="domain" description="F-box" evidence="2">
    <location>
        <begin position="67"/>
        <end position="112"/>
    </location>
</feature>
<dbReference type="EMBL" id="BSXU01008407">
    <property type="protein sequence ID" value="GMG60239.1"/>
    <property type="molecule type" value="Genomic_DNA"/>
</dbReference>
<dbReference type="SUPFAM" id="SSF81383">
    <property type="entry name" value="F-box domain"/>
    <property type="match status" value="1"/>
</dbReference>
<dbReference type="PROSITE" id="PS50181">
    <property type="entry name" value="FBOX"/>
    <property type="match status" value="1"/>
</dbReference>
<comment type="caution">
    <text evidence="3">The sequence shown here is derived from an EMBL/GenBank/DDBJ whole genome shotgun (WGS) entry which is preliminary data.</text>
</comment>
<evidence type="ECO:0000256" key="1">
    <source>
        <dbReference type="SAM" id="MobiDB-lite"/>
    </source>
</evidence>
<feature type="region of interest" description="Disordered" evidence="1">
    <location>
        <begin position="1"/>
        <end position="30"/>
    </location>
</feature>
<dbReference type="Pfam" id="PF00646">
    <property type="entry name" value="F-box"/>
    <property type="match status" value="1"/>
</dbReference>
<gene>
    <name evidence="3" type="ORF">Amon01_000879700</name>
</gene>
<protein>
    <submittedName>
        <fullName evidence="3">Unnamed protein product</fullName>
    </submittedName>
</protein>
<evidence type="ECO:0000259" key="2">
    <source>
        <dbReference type="PROSITE" id="PS50181"/>
    </source>
</evidence>